<evidence type="ECO:0000313" key="9">
    <source>
        <dbReference type="EMBL" id="MDW8800906.1"/>
    </source>
</evidence>
<dbReference type="InterPro" id="IPR001796">
    <property type="entry name" value="DHFR_dom"/>
</dbReference>
<evidence type="ECO:0000259" key="8">
    <source>
        <dbReference type="PROSITE" id="PS51330"/>
    </source>
</evidence>
<keyword evidence="10" id="KW-1185">Reference proteome</keyword>
<sequence length="170" mass="20099">MLSYVVAMDKNSTIGKDNALPWYLPKDLEKFKEITTKGTKTMIMGRKTFESLPKILPDRHHIVITRDKNFRINDNRVTVINSIEELTPLIEDNREYFVIGGGEIFALLLPFTEKMYITKIDKEFQGDTYFPKYEENKWKILMEEEGIVDEENRYSYRFLILQRICNISSN</sequence>
<dbReference type="InterPro" id="IPR024072">
    <property type="entry name" value="DHFR-like_dom_sf"/>
</dbReference>
<comment type="similarity">
    <text evidence="2 7">Belongs to the dihydrofolate reductase family.</text>
</comment>
<gene>
    <name evidence="9" type="ORF">P8V03_07040</name>
</gene>
<keyword evidence="6 7" id="KW-0560">Oxidoreductase</keyword>
<evidence type="ECO:0000256" key="7">
    <source>
        <dbReference type="PIRNR" id="PIRNR000194"/>
    </source>
</evidence>
<dbReference type="RefSeq" id="WP_318797545.1">
    <property type="nucleotide sequence ID" value="NZ_JARUJP010000006.1"/>
</dbReference>
<dbReference type="PANTHER" id="PTHR48069">
    <property type="entry name" value="DIHYDROFOLATE REDUCTASE"/>
    <property type="match status" value="1"/>
</dbReference>
<dbReference type="PROSITE" id="PS51330">
    <property type="entry name" value="DHFR_2"/>
    <property type="match status" value="1"/>
</dbReference>
<evidence type="ECO:0000256" key="5">
    <source>
        <dbReference type="ARBA" id="ARBA00022857"/>
    </source>
</evidence>
<dbReference type="EMBL" id="JARUJP010000006">
    <property type="protein sequence ID" value="MDW8800906.1"/>
    <property type="molecule type" value="Genomic_DNA"/>
</dbReference>
<dbReference type="EC" id="1.5.1.3" evidence="3 7"/>
<protein>
    <recommendedName>
        <fullName evidence="3 7">Dihydrofolate reductase</fullName>
        <ecNumber evidence="3 7">1.5.1.3</ecNumber>
    </recommendedName>
</protein>
<organism evidence="9 10">
    <name type="scientific">Clostridium tanneri</name>
    <dbReference type="NCBI Taxonomy" id="3037988"/>
    <lineage>
        <taxon>Bacteria</taxon>
        <taxon>Bacillati</taxon>
        <taxon>Bacillota</taxon>
        <taxon>Clostridia</taxon>
        <taxon>Eubacteriales</taxon>
        <taxon>Clostridiaceae</taxon>
        <taxon>Clostridium</taxon>
    </lineage>
</organism>
<name>A0ABU4JRX6_9CLOT</name>
<accession>A0ABU4JRX6</accession>
<comment type="function">
    <text evidence="7">Key enzyme in folate metabolism. Catalyzes an essential reaction for de novo glycine and purine synthesis, and for DNA precursor synthesis.</text>
</comment>
<evidence type="ECO:0000256" key="3">
    <source>
        <dbReference type="ARBA" id="ARBA00012856"/>
    </source>
</evidence>
<dbReference type="Pfam" id="PF00186">
    <property type="entry name" value="DHFR_1"/>
    <property type="match status" value="1"/>
</dbReference>
<dbReference type="SUPFAM" id="SSF53597">
    <property type="entry name" value="Dihydrofolate reductase-like"/>
    <property type="match status" value="1"/>
</dbReference>
<dbReference type="PIRSF" id="PIRSF000194">
    <property type="entry name" value="DHFR"/>
    <property type="match status" value="1"/>
</dbReference>
<comment type="pathway">
    <text evidence="1 7">Cofactor biosynthesis; tetrahydrofolate biosynthesis; 5,6,7,8-tetrahydrofolate from 7,8-dihydrofolate: step 1/1.</text>
</comment>
<feature type="domain" description="DHFR" evidence="8">
    <location>
        <begin position="1"/>
        <end position="163"/>
    </location>
</feature>
<proteinExistence type="inferred from homology"/>
<keyword evidence="5 7" id="KW-0521">NADP</keyword>
<dbReference type="CDD" id="cd00209">
    <property type="entry name" value="DHFR"/>
    <property type="match status" value="1"/>
</dbReference>
<evidence type="ECO:0000256" key="1">
    <source>
        <dbReference type="ARBA" id="ARBA00004903"/>
    </source>
</evidence>
<evidence type="ECO:0000313" key="10">
    <source>
        <dbReference type="Proteomes" id="UP001281656"/>
    </source>
</evidence>
<dbReference type="InterPro" id="IPR012259">
    <property type="entry name" value="DHFR"/>
</dbReference>
<dbReference type="GO" id="GO:0004146">
    <property type="term" value="F:dihydrofolate reductase activity"/>
    <property type="evidence" value="ECO:0007669"/>
    <property type="project" value="UniProtKB-EC"/>
</dbReference>
<evidence type="ECO:0000256" key="6">
    <source>
        <dbReference type="ARBA" id="ARBA00023002"/>
    </source>
</evidence>
<dbReference type="PANTHER" id="PTHR48069:SF3">
    <property type="entry name" value="DIHYDROFOLATE REDUCTASE"/>
    <property type="match status" value="1"/>
</dbReference>
<comment type="catalytic activity">
    <reaction evidence="7">
        <text>(6S)-5,6,7,8-tetrahydrofolate + NADP(+) = 7,8-dihydrofolate + NADPH + H(+)</text>
        <dbReference type="Rhea" id="RHEA:15009"/>
        <dbReference type="ChEBI" id="CHEBI:15378"/>
        <dbReference type="ChEBI" id="CHEBI:57451"/>
        <dbReference type="ChEBI" id="CHEBI:57453"/>
        <dbReference type="ChEBI" id="CHEBI:57783"/>
        <dbReference type="ChEBI" id="CHEBI:58349"/>
        <dbReference type="EC" id="1.5.1.3"/>
    </reaction>
</comment>
<comment type="caution">
    <text evidence="9">The sequence shown here is derived from an EMBL/GenBank/DDBJ whole genome shotgun (WGS) entry which is preliminary data.</text>
</comment>
<keyword evidence="4 7" id="KW-0554">One-carbon metabolism</keyword>
<reference evidence="9 10" key="1">
    <citation type="submission" date="2023-04" db="EMBL/GenBank/DDBJ databases">
        <title>Clostridium tannerae sp. nov., isolated from the fecal material of an alpaca.</title>
        <authorList>
            <person name="Miller S."/>
            <person name="Hendry M."/>
            <person name="King J."/>
            <person name="Sankaranarayanan K."/>
            <person name="Lawson P.A."/>
        </authorList>
    </citation>
    <scope>NUCLEOTIDE SEQUENCE [LARGE SCALE GENOMIC DNA]</scope>
    <source>
        <strain evidence="9 10">A1-XYC3</strain>
    </source>
</reference>
<evidence type="ECO:0000256" key="4">
    <source>
        <dbReference type="ARBA" id="ARBA00022563"/>
    </source>
</evidence>
<dbReference type="Proteomes" id="UP001281656">
    <property type="component" value="Unassembled WGS sequence"/>
</dbReference>
<dbReference type="PRINTS" id="PR00070">
    <property type="entry name" value="DHFR"/>
</dbReference>
<dbReference type="Gene3D" id="3.40.430.10">
    <property type="entry name" value="Dihydrofolate Reductase, subunit A"/>
    <property type="match status" value="1"/>
</dbReference>
<evidence type="ECO:0000256" key="2">
    <source>
        <dbReference type="ARBA" id="ARBA00009539"/>
    </source>
</evidence>